<gene>
    <name evidence="7" type="primary">DAO1_3</name>
    <name evidence="7" type="ORF">SBRCBS47491_008021</name>
</gene>
<dbReference type="PROSITE" id="PS00677">
    <property type="entry name" value="DAO"/>
    <property type="match status" value="1"/>
</dbReference>
<dbReference type="SUPFAM" id="SSF51971">
    <property type="entry name" value="Nucleotide-binding domain"/>
    <property type="match status" value="1"/>
</dbReference>
<accession>A0ABP0CKH7</accession>
<protein>
    <submittedName>
        <fullName evidence="7">D-amino acid oxidase</fullName>
    </submittedName>
</protein>
<dbReference type="Gene3D" id="3.30.9.10">
    <property type="entry name" value="D-Amino Acid Oxidase, subunit A, domain 2"/>
    <property type="match status" value="1"/>
</dbReference>
<evidence type="ECO:0000313" key="7">
    <source>
        <dbReference type="EMBL" id="CAK7231704.1"/>
    </source>
</evidence>
<dbReference type="Proteomes" id="UP001642406">
    <property type="component" value="Unassembled WGS sequence"/>
</dbReference>
<keyword evidence="5" id="KW-0560">Oxidoreductase</keyword>
<dbReference type="Pfam" id="PF01266">
    <property type="entry name" value="DAO"/>
    <property type="match status" value="1"/>
</dbReference>
<evidence type="ECO:0000259" key="6">
    <source>
        <dbReference type="Pfam" id="PF01266"/>
    </source>
</evidence>
<dbReference type="PANTHER" id="PTHR11530:SF16">
    <property type="entry name" value="D-AMINO ACID OXIDASE (AFU_ORTHOLOGUE AFUA_5G11290)"/>
    <property type="match status" value="1"/>
</dbReference>
<evidence type="ECO:0000256" key="3">
    <source>
        <dbReference type="ARBA" id="ARBA00022630"/>
    </source>
</evidence>
<name>A0ABP0CKH7_9PEZI</name>
<dbReference type="InterPro" id="IPR006181">
    <property type="entry name" value="D-amino_acid_oxidase_CS"/>
</dbReference>
<dbReference type="PIRSF" id="PIRSF000189">
    <property type="entry name" value="D-aa_oxidase"/>
    <property type="match status" value="1"/>
</dbReference>
<organism evidence="7 8">
    <name type="scientific">Sporothrix bragantina</name>
    <dbReference type="NCBI Taxonomy" id="671064"/>
    <lineage>
        <taxon>Eukaryota</taxon>
        <taxon>Fungi</taxon>
        <taxon>Dikarya</taxon>
        <taxon>Ascomycota</taxon>
        <taxon>Pezizomycotina</taxon>
        <taxon>Sordariomycetes</taxon>
        <taxon>Sordariomycetidae</taxon>
        <taxon>Ophiostomatales</taxon>
        <taxon>Ophiostomataceae</taxon>
        <taxon>Sporothrix</taxon>
    </lineage>
</organism>
<comment type="similarity">
    <text evidence="2">Belongs to the DAMOX/DASOX family.</text>
</comment>
<keyword evidence="3" id="KW-0285">Flavoprotein</keyword>
<reference evidence="7 8" key="1">
    <citation type="submission" date="2024-01" db="EMBL/GenBank/DDBJ databases">
        <authorList>
            <person name="Allen C."/>
            <person name="Tagirdzhanova G."/>
        </authorList>
    </citation>
    <scope>NUCLEOTIDE SEQUENCE [LARGE SCALE GENOMIC DNA]</scope>
</reference>
<evidence type="ECO:0000256" key="4">
    <source>
        <dbReference type="ARBA" id="ARBA00022827"/>
    </source>
</evidence>
<dbReference type="InterPro" id="IPR006076">
    <property type="entry name" value="FAD-dep_OxRdtase"/>
</dbReference>
<dbReference type="PANTHER" id="PTHR11530">
    <property type="entry name" value="D-AMINO ACID OXIDASE"/>
    <property type="match status" value="1"/>
</dbReference>
<evidence type="ECO:0000256" key="1">
    <source>
        <dbReference type="ARBA" id="ARBA00001974"/>
    </source>
</evidence>
<comment type="cofactor">
    <cofactor evidence="1">
        <name>FAD</name>
        <dbReference type="ChEBI" id="CHEBI:57692"/>
    </cofactor>
</comment>
<feature type="domain" description="FAD dependent oxidoreductase" evidence="6">
    <location>
        <begin position="8"/>
        <end position="358"/>
    </location>
</feature>
<evidence type="ECO:0000313" key="8">
    <source>
        <dbReference type="Proteomes" id="UP001642406"/>
    </source>
</evidence>
<evidence type="ECO:0000256" key="5">
    <source>
        <dbReference type="ARBA" id="ARBA00023002"/>
    </source>
</evidence>
<dbReference type="SUPFAM" id="SSF54373">
    <property type="entry name" value="FAD-linked reductases, C-terminal domain"/>
    <property type="match status" value="1"/>
</dbReference>
<dbReference type="Gene3D" id="3.40.50.720">
    <property type="entry name" value="NAD(P)-binding Rossmann-like Domain"/>
    <property type="match status" value="1"/>
</dbReference>
<proteinExistence type="inferred from homology"/>
<comment type="caution">
    <text evidence="7">The sequence shown here is derived from an EMBL/GenBank/DDBJ whole genome shotgun (WGS) entry which is preliminary data.</text>
</comment>
<evidence type="ECO:0000256" key="2">
    <source>
        <dbReference type="ARBA" id="ARBA00006730"/>
    </source>
</evidence>
<keyword evidence="4" id="KW-0274">FAD</keyword>
<dbReference type="EMBL" id="CAWUHC010000097">
    <property type="protein sequence ID" value="CAK7231704.1"/>
    <property type="molecule type" value="Genomic_DNA"/>
</dbReference>
<dbReference type="InterPro" id="IPR023209">
    <property type="entry name" value="DAO"/>
</dbReference>
<keyword evidence="8" id="KW-1185">Reference proteome</keyword>
<sequence length="370" mass="40642">MSDNKNNIVILGAGVAGLTSALLLSQDTTNAITVIAKHMPGDVDIEYCSPWAGANYLPFGTEDSNRGIWERRTWPHLARLAQNVPETGIEFQTATVRRRDKDQNTTTGKWTEELTQPDPWYRTVVPNFANVPRERLEPGVDSANTFTSVCINAAIYLPWLLGQCRKAGVVFRRAVVAHVADAGDWHHTGQKASLVVNCTGLSSLTLGGVEDKTLHPVRGQLVVVRNYLPEMNMISGIDTDNEYRKDSESVYTMTRPAGGGTILGGSYQMDNWDPIPDPDLAKRIMTRCIELCPGLVRPGQGIEGLSVIRHGVGLRPVREDGPRVEEEKVCGMLVVHNYGHGGYGYQTSYGCAETVVELVRQVLSQSRANL</sequence>